<gene>
    <name evidence="1" type="ORF">MANES_12G093200</name>
</gene>
<protein>
    <submittedName>
        <fullName evidence="1">Uncharacterized protein</fullName>
    </submittedName>
</protein>
<evidence type="ECO:0000313" key="1">
    <source>
        <dbReference type="EMBL" id="OAY35342.1"/>
    </source>
</evidence>
<organism evidence="1">
    <name type="scientific">Manihot esculenta</name>
    <name type="common">Cassava</name>
    <name type="synonym">Jatropha manihot</name>
    <dbReference type="NCBI Taxonomy" id="3983"/>
    <lineage>
        <taxon>Eukaryota</taxon>
        <taxon>Viridiplantae</taxon>
        <taxon>Streptophyta</taxon>
        <taxon>Embryophyta</taxon>
        <taxon>Tracheophyta</taxon>
        <taxon>Spermatophyta</taxon>
        <taxon>Magnoliopsida</taxon>
        <taxon>eudicotyledons</taxon>
        <taxon>Gunneridae</taxon>
        <taxon>Pentapetalae</taxon>
        <taxon>rosids</taxon>
        <taxon>fabids</taxon>
        <taxon>Malpighiales</taxon>
        <taxon>Euphorbiaceae</taxon>
        <taxon>Crotonoideae</taxon>
        <taxon>Manihoteae</taxon>
        <taxon>Manihot</taxon>
    </lineage>
</organism>
<reference evidence="1" key="1">
    <citation type="submission" date="2016-02" db="EMBL/GenBank/DDBJ databases">
        <title>WGS assembly of Manihot esculenta.</title>
        <authorList>
            <person name="Bredeson J.V."/>
            <person name="Prochnik S.E."/>
            <person name="Lyons J.B."/>
            <person name="Schmutz J."/>
            <person name="Grimwood J."/>
            <person name="Vrebalov J."/>
            <person name="Bart R.S."/>
            <person name="Amuge T."/>
            <person name="Ferguson M.E."/>
            <person name="Green R."/>
            <person name="Putnam N."/>
            <person name="Stites J."/>
            <person name="Rounsley S."/>
            <person name="Rokhsar D.S."/>
        </authorList>
    </citation>
    <scope>NUCLEOTIDE SEQUENCE [LARGE SCALE GENOMIC DNA]</scope>
    <source>
        <tissue evidence="1">Leaf</tissue>
    </source>
</reference>
<proteinExistence type="predicted"/>
<name>A0A2C9UV44_MANES</name>
<accession>A0A2C9UV44</accession>
<dbReference type="EMBL" id="CM004398">
    <property type="protein sequence ID" value="OAY35342.1"/>
    <property type="molecule type" value="Genomic_DNA"/>
</dbReference>
<dbReference type="AlphaFoldDB" id="A0A2C9UV44"/>
<sequence>MISCIELPTQNHNHRWNVKLLHSTQILQPYRSWT</sequence>